<dbReference type="CDD" id="cd14947">
    <property type="entry name" value="NBR1_like"/>
    <property type="match status" value="1"/>
</dbReference>
<accession>A0A3E0A6H2</accession>
<feature type="chain" id="PRO_5017771733" evidence="2">
    <location>
        <begin position="26"/>
        <end position="215"/>
    </location>
</feature>
<dbReference type="PANTHER" id="PTHR20930:SF0">
    <property type="entry name" value="PROTEIN ILRUN"/>
    <property type="match status" value="1"/>
</dbReference>
<keyword evidence="2" id="KW-0732">Signal</keyword>
<reference evidence="4 5" key="1">
    <citation type="submission" date="2018-08" db="EMBL/GenBank/DDBJ databases">
        <title>Genomic Encyclopedia of Type Strains, Phase IV (KMG-IV): sequencing the most valuable type-strain genomes for metagenomic binning, comparative biology and taxonomic classification.</title>
        <authorList>
            <person name="Goeker M."/>
        </authorList>
    </citation>
    <scope>NUCLEOTIDE SEQUENCE [LARGE SCALE GENOMIC DNA]</scope>
    <source>
        <strain evidence="4 5">DSM 23923</strain>
    </source>
</reference>
<evidence type="ECO:0000256" key="2">
    <source>
        <dbReference type="SAM" id="SignalP"/>
    </source>
</evidence>
<name>A0A3E0A6H2_9CHLR</name>
<feature type="domain" description="Nbr1 FW" evidence="3">
    <location>
        <begin position="116"/>
        <end position="214"/>
    </location>
</feature>
<dbReference type="Gene3D" id="2.60.40.10">
    <property type="entry name" value="Immunoglobulins"/>
    <property type="match status" value="1"/>
</dbReference>
<proteinExistence type="predicted"/>
<dbReference type="Proteomes" id="UP000256388">
    <property type="component" value="Unassembled WGS sequence"/>
</dbReference>
<evidence type="ECO:0000313" key="5">
    <source>
        <dbReference type="Proteomes" id="UP000256388"/>
    </source>
</evidence>
<gene>
    <name evidence="4" type="ORF">DFR64_2537</name>
</gene>
<dbReference type="InterPro" id="IPR032350">
    <property type="entry name" value="Nbr1_FW"/>
</dbReference>
<dbReference type="AlphaFoldDB" id="A0A3E0A6H2"/>
<dbReference type="PROSITE" id="PS51257">
    <property type="entry name" value="PROKAR_LIPOPROTEIN"/>
    <property type="match status" value="1"/>
</dbReference>
<evidence type="ECO:0000256" key="1">
    <source>
        <dbReference type="SAM" id="MobiDB-lite"/>
    </source>
</evidence>
<comment type="caution">
    <text evidence="4">The sequence shown here is derived from an EMBL/GenBank/DDBJ whole genome shotgun (WGS) entry which is preliminary data.</text>
</comment>
<protein>
    <submittedName>
        <fullName evidence="4">Ig-like domain-containing protein</fullName>
    </submittedName>
</protein>
<organism evidence="4 5">
    <name type="scientific">Pelolinea submarina</name>
    <dbReference type="NCBI Taxonomy" id="913107"/>
    <lineage>
        <taxon>Bacteria</taxon>
        <taxon>Bacillati</taxon>
        <taxon>Chloroflexota</taxon>
        <taxon>Anaerolineae</taxon>
        <taxon>Anaerolineales</taxon>
        <taxon>Anaerolineaceae</taxon>
        <taxon>Pelolinea</taxon>
    </lineage>
</organism>
<dbReference type="InterPro" id="IPR013783">
    <property type="entry name" value="Ig-like_fold"/>
</dbReference>
<feature type="signal peptide" evidence="2">
    <location>
        <begin position="1"/>
        <end position="25"/>
    </location>
</feature>
<keyword evidence="5" id="KW-1185">Reference proteome</keyword>
<feature type="region of interest" description="Disordered" evidence="1">
    <location>
        <begin position="53"/>
        <end position="78"/>
    </location>
</feature>
<dbReference type="EMBL" id="QUMS01000004">
    <property type="protein sequence ID" value="REG06108.1"/>
    <property type="molecule type" value="Genomic_DNA"/>
</dbReference>
<sequence length="215" mass="23904">MKKVTTLSLVVALALLISACNFPFADTESAMATSVAATVDAMEEEASHAVVPTLAPLPTQAPPEPVAPTQEPDRYRDNDYCDKYSESQWPEECGPYYDHQPYNKNQCLYATFLSETIKDNTEFTTGESFTKTWTLRNDGYCDWNEDYHLIFKSGTQMAGPDDYVFGIEIDPGEEITISLDLTAPASAGTYTGYWQLETDEDVKFGTALSVKIKVE</sequence>
<dbReference type="PANTHER" id="PTHR20930">
    <property type="entry name" value="OVARIAN CARCINOMA ANTIGEN CA125-RELATED"/>
    <property type="match status" value="1"/>
</dbReference>
<dbReference type="Pfam" id="PF16158">
    <property type="entry name" value="N_BRCA1_IG"/>
    <property type="match status" value="1"/>
</dbReference>
<evidence type="ECO:0000313" key="4">
    <source>
        <dbReference type="EMBL" id="REG06108.1"/>
    </source>
</evidence>
<evidence type="ECO:0000259" key="3">
    <source>
        <dbReference type="Pfam" id="PF16158"/>
    </source>
</evidence>